<proteinExistence type="inferred from homology"/>
<name>A0A418MK48_9BACT</name>
<dbReference type="InterPro" id="IPR000639">
    <property type="entry name" value="Epox_hydrolase-like"/>
</dbReference>
<protein>
    <submittedName>
        <fullName evidence="6">Epoxide hydrolase</fullName>
    </submittedName>
</protein>
<dbReference type="PIRSF" id="PIRSF001112">
    <property type="entry name" value="Epoxide_hydrolase"/>
    <property type="match status" value="1"/>
</dbReference>
<dbReference type="EMBL" id="QXED01000001">
    <property type="protein sequence ID" value="RIV27769.1"/>
    <property type="molecule type" value="Genomic_DNA"/>
</dbReference>
<dbReference type="PANTHER" id="PTHR21661:SF35">
    <property type="entry name" value="EPOXIDE HYDROLASE"/>
    <property type="match status" value="1"/>
</dbReference>
<organism evidence="6 7">
    <name type="scientific">Fibrisoma montanum</name>
    <dbReference type="NCBI Taxonomy" id="2305895"/>
    <lineage>
        <taxon>Bacteria</taxon>
        <taxon>Pseudomonadati</taxon>
        <taxon>Bacteroidota</taxon>
        <taxon>Cytophagia</taxon>
        <taxon>Cytophagales</taxon>
        <taxon>Spirosomataceae</taxon>
        <taxon>Fibrisoma</taxon>
    </lineage>
</organism>
<dbReference type="Gene3D" id="3.40.50.1820">
    <property type="entry name" value="alpha/beta hydrolase"/>
    <property type="match status" value="1"/>
</dbReference>
<evidence type="ECO:0000256" key="2">
    <source>
        <dbReference type="ARBA" id="ARBA00022797"/>
    </source>
</evidence>
<feature type="domain" description="Epoxide hydrolase N-terminal" evidence="5">
    <location>
        <begin position="15"/>
        <end position="118"/>
    </location>
</feature>
<evidence type="ECO:0000256" key="4">
    <source>
        <dbReference type="PIRSR" id="PIRSR001112-1"/>
    </source>
</evidence>
<feature type="active site" description="Proton acceptor" evidence="4">
    <location>
        <position position="365"/>
    </location>
</feature>
<reference evidence="6 7" key="1">
    <citation type="submission" date="2018-08" db="EMBL/GenBank/DDBJ databases">
        <title>Fibrisoma montanum sp. nov., isolated from Danxia mountain soil.</title>
        <authorList>
            <person name="Huang Y."/>
        </authorList>
    </citation>
    <scope>NUCLEOTIDE SEQUENCE [LARGE SCALE GENOMIC DNA]</scope>
    <source>
        <strain evidence="6 7">HYT19</strain>
    </source>
</reference>
<dbReference type="Proteomes" id="UP000283523">
    <property type="component" value="Unassembled WGS sequence"/>
</dbReference>
<accession>A0A418MK48</accession>
<keyword evidence="7" id="KW-1185">Reference proteome</keyword>
<evidence type="ECO:0000256" key="3">
    <source>
        <dbReference type="ARBA" id="ARBA00022801"/>
    </source>
</evidence>
<feature type="active site" description="Nucleophile" evidence="4">
    <location>
        <position position="186"/>
    </location>
</feature>
<dbReference type="PANTHER" id="PTHR21661">
    <property type="entry name" value="EPOXIDE HYDROLASE 1-RELATED"/>
    <property type="match status" value="1"/>
</dbReference>
<comment type="similarity">
    <text evidence="1">Belongs to the peptidase S33 family.</text>
</comment>
<dbReference type="GO" id="GO:0097176">
    <property type="term" value="P:epoxide metabolic process"/>
    <property type="evidence" value="ECO:0007669"/>
    <property type="project" value="TreeGrafter"/>
</dbReference>
<keyword evidence="3 6" id="KW-0378">Hydrolase</keyword>
<evidence type="ECO:0000256" key="1">
    <source>
        <dbReference type="ARBA" id="ARBA00010088"/>
    </source>
</evidence>
<dbReference type="InterPro" id="IPR010497">
    <property type="entry name" value="Epoxide_hydro_N"/>
</dbReference>
<keyword evidence="2" id="KW-0058">Aromatic hydrocarbons catabolism</keyword>
<evidence type="ECO:0000259" key="5">
    <source>
        <dbReference type="Pfam" id="PF06441"/>
    </source>
</evidence>
<evidence type="ECO:0000313" key="6">
    <source>
        <dbReference type="EMBL" id="RIV27769.1"/>
    </source>
</evidence>
<dbReference type="GO" id="GO:0004301">
    <property type="term" value="F:epoxide hydrolase activity"/>
    <property type="evidence" value="ECO:0007669"/>
    <property type="project" value="TreeGrafter"/>
</dbReference>
<sequence length="388" mass="44126">MCCSLIDSCMKSTLRKFYINIPEEDIQDLRRRLAYTRFPPGVNSTSWEAGTDQAYLQDLLSYWATEYNWRQREEWLNTFDHYLAEIDGVKIHFIRSEAKKPNAVPLLLMQGWPSSFVQVLDFLPRLSNPADNNPILFDVIAVSLPGYAFSELPRQHGMGFARIADLVVHLMVEILGFKQFAARGSDQGALVQQQIGLKYPVRLIGLHRTGITPFLNLLPADLSEEEIAYQKQVGAWVQRETAYASLQSLRPETLLPALVDSPAGLASWIIEKFQRWGDAGTDLDMHFGRDKLLDNLSLHWFTFSGAGAIRLYHENSRDPGLSGRVEVPTAIAMPLRDGITVPAPRKWAERFYNVQQWTVMEKGGHFPEWEVPDQLADDIRTFFAKLSA</sequence>
<dbReference type="InterPro" id="IPR029058">
    <property type="entry name" value="AB_hydrolase_fold"/>
</dbReference>
<gene>
    <name evidence="6" type="ORF">DYU11_05590</name>
</gene>
<comment type="caution">
    <text evidence="6">The sequence shown here is derived from an EMBL/GenBank/DDBJ whole genome shotgun (WGS) entry which is preliminary data.</text>
</comment>
<feature type="active site" description="Proton donor" evidence="4">
    <location>
        <position position="312"/>
    </location>
</feature>
<dbReference type="Pfam" id="PF06441">
    <property type="entry name" value="EHN"/>
    <property type="match status" value="1"/>
</dbReference>
<dbReference type="AlphaFoldDB" id="A0A418MK48"/>
<dbReference type="PRINTS" id="PR00412">
    <property type="entry name" value="EPOXHYDRLASE"/>
</dbReference>
<dbReference type="SUPFAM" id="SSF53474">
    <property type="entry name" value="alpha/beta-Hydrolases"/>
    <property type="match status" value="1"/>
</dbReference>
<evidence type="ECO:0000313" key="7">
    <source>
        <dbReference type="Proteomes" id="UP000283523"/>
    </source>
</evidence>
<dbReference type="InterPro" id="IPR016292">
    <property type="entry name" value="Epoxide_hydrolase"/>
</dbReference>